<feature type="region of interest" description="Disordered" evidence="6">
    <location>
        <begin position="280"/>
        <end position="317"/>
    </location>
</feature>
<dbReference type="InParanoid" id="A0A401H5P2"/>
<proteinExistence type="predicted"/>
<dbReference type="OrthoDB" id="3269761at2759"/>
<organism evidence="8 9">
    <name type="scientific">Sparassis crispa</name>
    <dbReference type="NCBI Taxonomy" id="139825"/>
    <lineage>
        <taxon>Eukaryota</taxon>
        <taxon>Fungi</taxon>
        <taxon>Dikarya</taxon>
        <taxon>Basidiomycota</taxon>
        <taxon>Agaricomycotina</taxon>
        <taxon>Agaricomycetes</taxon>
        <taxon>Polyporales</taxon>
        <taxon>Sparassidaceae</taxon>
        <taxon>Sparassis</taxon>
    </lineage>
</organism>
<dbReference type="Gene3D" id="3.10.50.40">
    <property type="match status" value="1"/>
</dbReference>
<protein>
    <recommendedName>
        <fullName evidence="2 5">peptidylprolyl isomerase</fullName>
        <ecNumber evidence="2 5">5.2.1.8</ecNumber>
    </recommendedName>
</protein>
<dbReference type="GO" id="GO:0003755">
    <property type="term" value="F:peptidyl-prolyl cis-trans isomerase activity"/>
    <property type="evidence" value="ECO:0007669"/>
    <property type="project" value="UniProtKB-KW"/>
</dbReference>
<keyword evidence="4 5" id="KW-0413">Isomerase</keyword>
<feature type="region of interest" description="Disordered" evidence="6">
    <location>
        <begin position="684"/>
        <end position="707"/>
    </location>
</feature>
<dbReference type="PANTHER" id="PTHR43811">
    <property type="entry name" value="FKBP-TYPE PEPTIDYL-PROLYL CIS-TRANS ISOMERASE FKPA"/>
    <property type="match status" value="1"/>
</dbReference>
<dbReference type="InterPro" id="IPR001179">
    <property type="entry name" value="PPIase_FKBP_dom"/>
</dbReference>
<comment type="caution">
    <text evidence="8">The sequence shown here is derived from an EMBL/GenBank/DDBJ whole genome shotgun (WGS) entry which is preliminary data.</text>
</comment>
<evidence type="ECO:0000256" key="3">
    <source>
        <dbReference type="ARBA" id="ARBA00023110"/>
    </source>
</evidence>
<keyword evidence="9" id="KW-1185">Reference proteome</keyword>
<dbReference type="AlphaFoldDB" id="A0A401H5P2"/>
<keyword evidence="3 5" id="KW-0697">Rotamase</keyword>
<dbReference type="InterPro" id="IPR046357">
    <property type="entry name" value="PPIase_dom_sf"/>
</dbReference>
<dbReference type="SUPFAM" id="SSF54534">
    <property type="entry name" value="FKBP-like"/>
    <property type="match status" value="1"/>
</dbReference>
<accession>A0A401H5P2</accession>
<feature type="region of interest" description="Disordered" evidence="6">
    <location>
        <begin position="745"/>
        <end position="787"/>
    </location>
</feature>
<name>A0A401H5P2_9APHY</name>
<dbReference type="EC" id="5.2.1.8" evidence="2 5"/>
<sequence>MSVPLDAVDDAVLFAQIENIFHSLPHLSFSHTVAPPGGQVDELRSLLLEVATTQFKTVMNQVIFALLDEWDSNTCGPHTLFDRLQAIRRVERFEASSIEGDSKSPAAFSGEVMFALMEVSIYRLNDLLQNGGTAMKSDNPATVVPSRGLAILLSFSSKEVSHLRDAFKRRITRLKDIVLECLRTPSENGLRNVLLSVFFRRQVVESLGTTVVRISSWSSVKEVAVSSFIDGFYAIPSLIAEASHYLARITHTMTLQAAEVLTSPVVVSEDVAEKDAGYFARKRARDQSPAHEDLKSASTRDKGKARAPERSGATQGLASYLASKDVKSLTQEKLDNPPSKTPGHRPPFSSERNAEKGPKYTYAKKRARTVSANALKDGQGKAPGSSPAAAQTGRPAIPMKSSGNISSPVLQRLTPSATCQSALPNKKSTVTSHITVIDDDEDGDSGGDDIVEIQQSASATTQVTLVGGVIVREYDAGKGESSVAIGDTVTVRYIETLRGSTIPLSKNTDGDPYIFTVGEGAVPPGVEDGIIGMKVNGQRLIIVPPALGYGTKGTEGVPPNSTVEYPEYQLLENALDSSSTFTEVNSAVVDDVAMRASPKFEGRSFSFQHPHFMPSFILYSETPPLPGYWFSRMDIPNSATFRHRALHEEERCAGTASKMEVDEEKSLISSGELAIGAVNREASFIPSEEPASSTNTEPHVQDEKDKATPLIGFDVIDTFSSGRVSTWSSLRRGLFSPPHESTRVFFRKTHRRKGAGPDLRGSARTPGKEFDQPSSEPRTQQATVSFDSVTLSQNFQQGYADDAAFPPDLFI</sequence>
<gene>
    <name evidence="8" type="ORF">SCP_1603340</name>
</gene>
<evidence type="ECO:0000256" key="5">
    <source>
        <dbReference type="PROSITE-ProRule" id="PRU00277"/>
    </source>
</evidence>
<evidence type="ECO:0000256" key="4">
    <source>
        <dbReference type="ARBA" id="ARBA00023235"/>
    </source>
</evidence>
<feature type="compositionally biased region" description="Basic and acidic residues" evidence="6">
    <location>
        <begin position="285"/>
        <end position="309"/>
    </location>
</feature>
<dbReference type="PANTHER" id="PTHR43811:SF19">
    <property type="entry name" value="39 KDA FK506-BINDING NUCLEAR PROTEIN"/>
    <property type="match status" value="1"/>
</dbReference>
<dbReference type="RefSeq" id="XP_027620583.1">
    <property type="nucleotide sequence ID" value="XM_027764782.1"/>
</dbReference>
<evidence type="ECO:0000256" key="2">
    <source>
        <dbReference type="ARBA" id="ARBA00013194"/>
    </source>
</evidence>
<evidence type="ECO:0000256" key="6">
    <source>
        <dbReference type="SAM" id="MobiDB-lite"/>
    </source>
</evidence>
<evidence type="ECO:0000259" key="7">
    <source>
        <dbReference type="PROSITE" id="PS50059"/>
    </source>
</evidence>
<comment type="catalytic activity">
    <reaction evidence="1 5">
        <text>[protein]-peptidylproline (omega=180) = [protein]-peptidylproline (omega=0)</text>
        <dbReference type="Rhea" id="RHEA:16237"/>
        <dbReference type="Rhea" id="RHEA-COMP:10747"/>
        <dbReference type="Rhea" id="RHEA-COMP:10748"/>
        <dbReference type="ChEBI" id="CHEBI:83833"/>
        <dbReference type="ChEBI" id="CHEBI:83834"/>
        <dbReference type="EC" id="5.2.1.8"/>
    </reaction>
</comment>
<dbReference type="PROSITE" id="PS50059">
    <property type="entry name" value="FKBP_PPIASE"/>
    <property type="match status" value="1"/>
</dbReference>
<evidence type="ECO:0000313" key="9">
    <source>
        <dbReference type="Proteomes" id="UP000287166"/>
    </source>
</evidence>
<feature type="region of interest" description="Disordered" evidence="6">
    <location>
        <begin position="330"/>
        <end position="408"/>
    </location>
</feature>
<reference evidence="8 9" key="1">
    <citation type="journal article" date="2018" name="Sci. Rep.">
        <title>Genome sequence of the cauliflower mushroom Sparassis crispa (Hanabiratake) and its association with beneficial usage.</title>
        <authorList>
            <person name="Kiyama R."/>
            <person name="Furutani Y."/>
            <person name="Kawaguchi K."/>
            <person name="Nakanishi T."/>
        </authorList>
    </citation>
    <scope>NUCLEOTIDE SEQUENCE [LARGE SCALE GENOMIC DNA]</scope>
</reference>
<dbReference type="Proteomes" id="UP000287166">
    <property type="component" value="Unassembled WGS sequence"/>
</dbReference>
<evidence type="ECO:0000313" key="8">
    <source>
        <dbReference type="EMBL" id="GBE89670.1"/>
    </source>
</evidence>
<dbReference type="STRING" id="139825.A0A401H5P2"/>
<evidence type="ECO:0000256" key="1">
    <source>
        <dbReference type="ARBA" id="ARBA00000971"/>
    </source>
</evidence>
<dbReference type="GeneID" id="38786587"/>
<feature type="domain" description="PPIase FKBP-type" evidence="7">
    <location>
        <begin position="486"/>
        <end position="565"/>
    </location>
</feature>
<feature type="compositionally biased region" description="Basic residues" evidence="6">
    <location>
        <begin position="745"/>
        <end position="754"/>
    </location>
</feature>
<feature type="compositionally biased region" description="Polar residues" evidence="6">
    <location>
        <begin position="772"/>
        <end position="787"/>
    </location>
</feature>
<dbReference type="Pfam" id="PF00254">
    <property type="entry name" value="FKBP_C"/>
    <property type="match status" value="1"/>
</dbReference>
<dbReference type="EMBL" id="BFAD01000016">
    <property type="protein sequence ID" value="GBE89670.1"/>
    <property type="molecule type" value="Genomic_DNA"/>
</dbReference>